<evidence type="ECO:0000256" key="1">
    <source>
        <dbReference type="SAM" id="Phobius"/>
    </source>
</evidence>
<organism evidence="2 3">
    <name type="scientific">Dorcoceras hygrometricum</name>
    <dbReference type="NCBI Taxonomy" id="472368"/>
    <lineage>
        <taxon>Eukaryota</taxon>
        <taxon>Viridiplantae</taxon>
        <taxon>Streptophyta</taxon>
        <taxon>Embryophyta</taxon>
        <taxon>Tracheophyta</taxon>
        <taxon>Spermatophyta</taxon>
        <taxon>Magnoliopsida</taxon>
        <taxon>eudicotyledons</taxon>
        <taxon>Gunneridae</taxon>
        <taxon>Pentapetalae</taxon>
        <taxon>asterids</taxon>
        <taxon>lamiids</taxon>
        <taxon>Lamiales</taxon>
        <taxon>Gesneriaceae</taxon>
        <taxon>Didymocarpoideae</taxon>
        <taxon>Trichosporeae</taxon>
        <taxon>Loxocarpinae</taxon>
        <taxon>Dorcoceras</taxon>
    </lineage>
</organism>
<dbReference type="OrthoDB" id="909885at2759"/>
<dbReference type="Proteomes" id="UP000250235">
    <property type="component" value="Unassembled WGS sequence"/>
</dbReference>
<proteinExistence type="predicted"/>
<keyword evidence="1" id="KW-1133">Transmembrane helix</keyword>
<evidence type="ECO:0000313" key="3">
    <source>
        <dbReference type="Proteomes" id="UP000250235"/>
    </source>
</evidence>
<sequence>MIRIRRCGKGENKITKMRRRRKLLGSSAIAFVFCVCIFTLLPFSFLRCVQCKLDALSPPPLPNPWTFDLLTQVAHARLDNLTTELLSSKLVQEYSFCIEDPKADWDKAFNYSSDWNFFTACMLKVGGDVAYDAY</sequence>
<name>A0A2Z7BTE7_9LAMI</name>
<protein>
    <submittedName>
        <fullName evidence="2">ABC transporter G family member 24-like</fullName>
    </submittedName>
</protein>
<keyword evidence="1" id="KW-0472">Membrane</keyword>
<keyword evidence="1" id="KW-0812">Transmembrane</keyword>
<feature type="transmembrane region" description="Helical" evidence="1">
    <location>
        <begin position="23"/>
        <end position="46"/>
    </location>
</feature>
<dbReference type="AlphaFoldDB" id="A0A2Z7BTE7"/>
<gene>
    <name evidence="2" type="ORF">F511_22075</name>
</gene>
<keyword evidence="3" id="KW-1185">Reference proteome</keyword>
<accession>A0A2Z7BTE7</accession>
<evidence type="ECO:0000313" key="2">
    <source>
        <dbReference type="EMBL" id="KZV37689.1"/>
    </source>
</evidence>
<dbReference type="EMBL" id="KV002514">
    <property type="protein sequence ID" value="KZV37689.1"/>
    <property type="molecule type" value="Genomic_DNA"/>
</dbReference>
<reference evidence="2 3" key="1">
    <citation type="journal article" date="2015" name="Proc. Natl. Acad. Sci. U.S.A.">
        <title>The resurrection genome of Boea hygrometrica: A blueprint for survival of dehydration.</title>
        <authorList>
            <person name="Xiao L."/>
            <person name="Yang G."/>
            <person name="Zhang L."/>
            <person name="Yang X."/>
            <person name="Zhao S."/>
            <person name="Ji Z."/>
            <person name="Zhou Q."/>
            <person name="Hu M."/>
            <person name="Wang Y."/>
            <person name="Chen M."/>
            <person name="Xu Y."/>
            <person name="Jin H."/>
            <person name="Xiao X."/>
            <person name="Hu G."/>
            <person name="Bao F."/>
            <person name="Hu Y."/>
            <person name="Wan P."/>
            <person name="Li L."/>
            <person name="Deng X."/>
            <person name="Kuang T."/>
            <person name="Xiang C."/>
            <person name="Zhu J.K."/>
            <person name="Oliver M.J."/>
            <person name="He Y."/>
        </authorList>
    </citation>
    <scope>NUCLEOTIDE SEQUENCE [LARGE SCALE GENOMIC DNA]</scope>
    <source>
        <strain evidence="3">cv. XS01</strain>
    </source>
</reference>